<keyword evidence="2" id="KW-1185">Reference proteome</keyword>
<sequence length="83" mass="9434">MCYPGKVTWMSEICCSLEQANEAGQADMIPLYITPSCFWIEVPEFRPGSRTALGLLDLAIKRTNMLSHRGPQLCAQVHFKWMD</sequence>
<evidence type="ECO:0000313" key="2">
    <source>
        <dbReference type="Proteomes" id="UP000217790"/>
    </source>
</evidence>
<dbReference type="EMBL" id="KZ293659">
    <property type="protein sequence ID" value="PBK92230.1"/>
    <property type="molecule type" value="Genomic_DNA"/>
</dbReference>
<name>A0A2H3DDN6_ARMGA</name>
<dbReference type="Proteomes" id="UP000217790">
    <property type="component" value="Unassembled WGS sequence"/>
</dbReference>
<proteinExistence type="predicted"/>
<organism evidence="1 2">
    <name type="scientific">Armillaria gallica</name>
    <name type="common">Bulbous honey fungus</name>
    <name type="synonym">Armillaria bulbosa</name>
    <dbReference type="NCBI Taxonomy" id="47427"/>
    <lineage>
        <taxon>Eukaryota</taxon>
        <taxon>Fungi</taxon>
        <taxon>Dikarya</taxon>
        <taxon>Basidiomycota</taxon>
        <taxon>Agaricomycotina</taxon>
        <taxon>Agaricomycetes</taxon>
        <taxon>Agaricomycetidae</taxon>
        <taxon>Agaricales</taxon>
        <taxon>Marasmiineae</taxon>
        <taxon>Physalacriaceae</taxon>
        <taxon>Armillaria</taxon>
    </lineage>
</organism>
<dbReference type="InParanoid" id="A0A2H3DDN6"/>
<gene>
    <name evidence="1" type="ORF">ARMGADRAFT_182562</name>
</gene>
<evidence type="ECO:0000313" key="1">
    <source>
        <dbReference type="EMBL" id="PBK92230.1"/>
    </source>
</evidence>
<accession>A0A2H3DDN6</accession>
<protein>
    <submittedName>
        <fullName evidence="1">Uncharacterized protein</fullName>
    </submittedName>
</protein>
<dbReference type="AlphaFoldDB" id="A0A2H3DDN6"/>
<reference evidence="2" key="1">
    <citation type="journal article" date="2017" name="Nat. Ecol. Evol.">
        <title>Genome expansion and lineage-specific genetic innovations in the forest pathogenic fungi Armillaria.</title>
        <authorList>
            <person name="Sipos G."/>
            <person name="Prasanna A.N."/>
            <person name="Walter M.C."/>
            <person name="O'Connor E."/>
            <person name="Balint B."/>
            <person name="Krizsan K."/>
            <person name="Kiss B."/>
            <person name="Hess J."/>
            <person name="Varga T."/>
            <person name="Slot J."/>
            <person name="Riley R."/>
            <person name="Boka B."/>
            <person name="Rigling D."/>
            <person name="Barry K."/>
            <person name="Lee J."/>
            <person name="Mihaltcheva S."/>
            <person name="LaButti K."/>
            <person name="Lipzen A."/>
            <person name="Waldron R."/>
            <person name="Moloney N.M."/>
            <person name="Sperisen C."/>
            <person name="Kredics L."/>
            <person name="Vagvoelgyi C."/>
            <person name="Patrignani A."/>
            <person name="Fitzpatrick D."/>
            <person name="Nagy I."/>
            <person name="Doyle S."/>
            <person name="Anderson J.B."/>
            <person name="Grigoriev I.V."/>
            <person name="Gueldener U."/>
            <person name="Muensterkoetter M."/>
            <person name="Nagy L.G."/>
        </authorList>
    </citation>
    <scope>NUCLEOTIDE SEQUENCE [LARGE SCALE GENOMIC DNA]</scope>
    <source>
        <strain evidence="2">Ar21-2</strain>
    </source>
</reference>